<name>A0A1W1XS21_9CLOT</name>
<evidence type="ECO:0000313" key="3">
    <source>
        <dbReference type="Proteomes" id="UP000192468"/>
    </source>
</evidence>
<protein>
    <submittedName>
        <fullName evidence="2">Uncharacterized protein</fullName>
    </submittedName>
</protein>
<dbReference type="Proteomes" id="UP000192468">
    <property type="component" value="Unassembled WGS sequence"/>
</dbReference>
<accession>A0A1W1XS21</accession>
<sequence length="46" mass="5536">MEYKSEKDREDNNKSKNPKHPNRITTDSKTKMTLENIKEEIKKTRT</sequence>
<gene>
    <name evidence="2" type="ORF">SAMN02745134_02929</name>
</gene>
<feature type="region of interest" description="Disordered" evidence="1">
    <location>
        <begin position="1"/>
        <end position="46"/>
    </location>
</feature>
<keyword evidence="3" id="KW-1185">Reference proteome</keyword>
<dbReference type="AlphaFoldDB" id="A0A1W1XS21"/>
<reference evidence="2 3" key="1">
    <citation type="submission" date="2017-04" db="EMBL/GenBank/DDBJ databases">
        <authorList>
            <person name="Afonso C.L."/>
            <person name="Miller P.J."/>
            <person name="Scott M.A."/>
            <person name="Spackman E."/>
            <person name="Goraichik I."/>
            <person name="Dimitrov K.M."/>
            <person name="Suarez D.L."/>
            <person name="Swayne D.E."/>
        </authorList>
    </citation>
    <scope>NUCLEOTIDE SEQUENCE [LARGE SCALE GENOMIC DNA]</scope>
    <source>
        <strain evidence="2 3">DSM 12555</strain>
    </source>
</reference>
<evidence type="ECO:0000313" key="2">
    <source>
        <dbReference type="EMBL" id="SMC26753.1"/>
    </source>
</evidence>
<dbReference type="EMBL" id="FWXH01000014">
    <property type="protein sequence ID" value="SMC26753.1"/>
    <property type="molecule type" value="Genomic_DNA"/>
</dbReference>
<organism evidence="2 3">
    <name type="scientific">Clostridium acidisoli DSM 12555</name>
    <dbReference type="NCBI Taxonomy" id="1121291"/>
    <lineage>
        <taxon>Bacteria</taxon>
        <taxon>Bacillati</taxon>
        <taxon>Bacillota</taxon>
        <taxon>Clostridia</taxon>
        <taxon>Eubacteriales</taxon>
        <taxon>Clostridiaceae</taxon>
        <taxon>Clostridium</taxon>
    </lineage>
</organism>
<feature type="compositionally biased region" description="Basic and acidic residues" evidence="1">
    <location>
        <begin position="1"/>
        <end position="14"/>
    </location>
</feature>
<feature type="compositionally biased region" description="Basic and acidic residues" evidence="1">
    <location>
        <begin position="26"/>
        <end position="46"/>
    </location>
</feature>
<evidence type="ECO:0000256" key="1">
    <source>
        <dbReference type="SAM" id="MobiDB-lite"/>
    </source>
</evidence>
<dbReference type="RefSeq" id="WP_176212708.1">
    <property type="nucleotide sequence ID" value="NZ_FWXH01000014.1"/>
</dbReference>
<proteinExistence type="predicted"/>